<accession>A0A2G8S8U6</accession>
<keyword evidence="5" id="KW-1185">Reference proteome</keyword>
<dbReference type="Proteomes" id="UP000230002">
    <property type="component" value="Unassembled WGS sequence"/>
</dbReference>
<feature type="repeat" description="WD" evidence="3">
    <location>
        <begin position="1433"/>
        <end position="1474"/>
    </location>
</feature>
<dbReference type="CDD" id="cd00200">
    <property type="entry name" value="WD40"/>
    <property type="match status" value="1"/>
</dbReference>
<evidence type="ECO:0000313" key="4">
    <source>
        <dbReference type="EMBL" id="PIL30181.1"/>
    </source>
</evidence>
<dbReference type="OrthoDB" id="2748713at2759"/>
<proteinExistence type="predicted"/>
<dbReference type="SUPFAM" id="SSF52047">
    <property type="entry name" value="RNI-like"/>
    <property type="match status" value="1"/>
</dbReference>
<feature type="repeat" description="WD" evidence="3">
    <location>
        <begin position="1668"/>
        <end position="1701"/>
    </location>
</feature>
<dbReference type="InterPro" id="IPR020472">
    <property type="entry name" value="WD40_PAC1"/>
</dbReference>
<dbReference type="EMBL" id="AYKW01000016">
    <property type="protein sequence ID" value="PIL30181.1"/>
    <property type="molecule type" value="Genomic_DNA"/>
</dbReference>
<reference evidence="4 5" key="1">
    <citation type="journal article" date="2015" name="Sci. Rep.">
        <title>Chromosome-level genome map provides insights into diverse defense mechanisms in the medicinal fungus Ganoderma sinense.</title>
        <authorList>
            <person name="Zhu Y."/>
            <person name="Xu J."/>
            <person name="Sun C."/>
            <person name="Zhou S."/>
            <person name="Xu H."/>
            <person name="Nelson D.R."/>
            <person name="Qian J."/>
            <person name="Song J."/>
            <person name="Luo H."/>
            <person name="Xiang L."/>
            <person name="Li Y."/>
            <person name="Xu Z."/>
            <person name="Ji A."/>
            <person name="Wang L."/>
            <person name="Lu S."/>
            <person name="Hayward A."/>
            <person name="Sun W."/>
            <person name="Li X."/>
            <person name="Schwartz D.C."/>
            <person name="Wang Y."/>
            <person name="Chen S."/>
        </authorList>
    </citation>
    <scope>NUCLEOTIDE SEQUENCE [LARGE SCALE GENOMIC DNA]</scope>
    <source>
        <strain evidence="4 5">ZZ0214-1</strain>
    </source>
</reference>
<feature type="repeat" description="WD" evidence="3">
    <location>
        <begin position="1757"/>
        <end position="1787"/>
    </location>
</feature>
<dbReference type="SMART" id="SM00320">
    <property type="entry name" value="WD40"/>
    <property type="match status" value="7"/>
</dbReference>
<evidence type="ECO:0000256" key="2">
    <source>
        <dbReference type="ARBA" id="ARBA00022737"/>
    </source>
</evidence>
<keyword evidence="2" id="KW-0677">Repeat</keyword>
<dbReference type="PROSITE" id="PS50082">
    <property type="entry name" value="WD_REPEATS_2"/>
    <property type="match status" value="4"/>
</dbReference>
<dbReference type="Pfam" id="PF00400">
    <property type="entry name" value="WD40"/>
    <property type="match status" value="4"/>
</dbReference>
<feature type="repeat" description="WD" evidence="3">
    <location>
        <begin position="1522"/>
        <end position="1554"/>
    </location>
</feature>
<dbReference type="PROSITE" id="PS50294">
    <property type="entry name" value="WD_REPEATS_REGION"/>
    <property type="match status" value="3"/>
</dbReference>
<dbReference type="STRING" id="1077348.A0A2G8S8U6"/>
<dbReference type="Gene3D" id="2.130.10.10">
    <property type="entry name" value="YVTN repeat-like/Quinoprotein amine dehydrogenase"/>
    <property type="match status" value="3"/>
</dbReference>
<evidence type="ECO:0000313" key="5">
    <source>
        <dbReference type="Proteomes" id="UP000230002"/>
    </source>
</evidence>
<dbReference type="InterPro" id="IPR036322">
    <property type="entry name" value="WD40_repeat_dom_sf"/>
</dbReference>
<evidence type="ECO:0000256" key="1">
    <source>
        <dbReference type="ARBA" id="ARBA00022574"/>
    </source>
</evidence>
<organism evidence="4 5">
    <name type="scientific">Ganoderma sinense ZZ0214-1</name>
    <dbReference type="NCBI Taxonomy" id="1077348"/>
    <lineage>
        <taxon>Eukaryota</taxon>
        <taxon>Fungi</taxon>
        <taxon>Dikarya</taxon>
        <taxon>Basidiomycota</taxon>
        <taxon>Agaricomycotina</taxon>
        <taxon>Agaricomycetes</taxon>
        <taxon>Polyporales</taxon>
        <taxon>Polyporaceae</taxon>
        <taxon>Ganoderma</taxon>
    </lineage>
</organism>
<dbReference type="SUPFAM" id="SSF50978">
    <property type="entry name" value="WD40 repeat-like"/>
    <property type="match status" value="1"/>
</dbReference>
<dbReference type="PRINTS" id="PR00320">
    <property type="entry name" value="GPROTEINBRPT"/>
</dbReference>
<evidence type="ECO:0000256" key="3">
    <source>
        <dbReference type="PROSITE-ProRule" id="PRU00221"/>
    </source>
</evidence>
<protein>
    <submittedName>
        <fullName evidence="4">Transporter</fullName>
    </submittedName>
</protein>
<name>A0A2G8S8U6_9APHY</name>
<gene>
    <name evidence="4" type="ORF">GSI_07759</name>
</gene>
<keyword evidence="1 3" id="KW-0853">WD repeat</keyword>
<dbReference type="InterPro" id="IPR015943">
    <property type="entry name" value="WD40/YVTN_repeat-like_dom_sf"/>
</dbReference>
<dbReference type="PANTHER" id="PTHR19848:SF8">
    <property type="entry name" value="F-BOX AND WD REPEAT DOMAIN CONTAINING 7"/>
    <property type="match status" value="1"/>
</dbReference>
<comment type="caution">
    <text evidence="4">The sequence shown here is derived from an EMBL/GenBank/DDBJ whole genome shotgun (WGS) entry which is preliminary data.</text>
</comment>
<sequence length="1796" mass="199251">MGIPKLNVDVLTVVCEFLTDVSDILSVSLTCSSVHFVAIRRLLLSRPVYLKSGPSIHRFHSFIFADAPARVPYVRVLDIDLMWPKSDADDKTLLLDILAACKDLEQLTVGFQAEAFPIVADPQFLRTISALTRLRSFTIRSQSIDGLALLPQMCAPVRMLGLHSNNIPAAARYPAFLEQFIPRTVVCTLEELELDQFTLELNDNVQALANVVLPSVLDLAPYPAVRSLTVKSLEGQPLLGLLQHLFPALDGTLHLGGLLPRNEDVYAAMRAANQSSQERDADGSSRAWKKLDRIICYAEMLYVLGLRCPIRLVMLEVGLVREHGRFAGDALRSNPVPRLKLSTTHDLGPEFGELFSPELAGTLTHLTLCLFYSNNYGFDSLPESELKWESVLGSLVSAIRPLHKLTHLRIVVGTSVYVHKLAPWPFAPWGEYAHSFRGSTFNWDGTAAALSNALPSLQNVFLTTGGYLANWEDATMEDVDEGGGRWKPYERWYITHGWRVAKSDSGTGRVLEGGSGLVELHTDVAETIIRNEELVLSALDEAALHLNYGWGSTLSVPYAMEAPSRLNIDVLAAVCEFITEVSDLLSVSLVCSSANVFAVKWLLLTRPVHIKSGSSIPCFHSFLFANLPARAPHVRVVHIDLRWRQSETDDCSLLLNILASCKRIESLTLAFEQASLNVVSDPRFRQAIVAIPNLRSLFVRSYSVDVLAHLPHFIRPPLRMICVYYANSSVNSRFPGIIEQVLPRGVMQTLEKLELDKFAIDPHDIQHQINLPMASIPTTSVFNMARYPAVRSLSVGSFEGKPLLDHLQHLFPALDGTLHFGWFDMRYREDSYAGIRDINQRSQESDRDGSDSPLRGWKKLDRIICSASTLYVLGLRCPIRLAMINCEGVEKYRYAADALRENPVARLKLTLYHEPGMFDGLFSPELAETLKHLTLCLLYSNNYPLDTDAAPRLQWDTLLAMLVSAIQPLKGLTHLRVVVGASVFVHKEASWPFAPWEEYAHSLRGSRFDYQGTAAALTCALPSLHYVLLTTGGFLSNWDEEGGRWKPYERWYISRAWRVGTPGNEGVPDGERKLVELHGDVAETIIRKEELVLSRSDEHRMVVFHTLPIEILEAIIDQTSDHAESLRRLSLTCKDFLPRARYHLFSTICIRNLQQMEASREFFDSHPWIVRLVQQVTLSVAVGDLDDESALNNPNIRVLDVVPVHLLSKLPSLRSWRMKTVPHLPSQVSLSLHRYTLSSYKKHGDRIKDLGLEMIPFDDILDFVGLISAFQGLDSLTCESLRFRTPRARDFQDQSDKLVGSLKIKRLLCSSVSADRYGLDRSICQAIRCATSILDHVGSREHLTDVCVVFEVSAIGRLGFCLSPAGTSWKECKALEDALLAFPYGHILLKDFPKKYRAGRVEFWAPAIERAFPRLAKRGLLTFPSTKADWSGSPGHELPVQCICASYDNRHVVTASGDGTIIVWDHERGTIAHEWLPHGGHGVLDLALSPHSPRLVSASGGGSERLAVWDFGLNGTQNVATLEGHTETVTACAWSPDGTLIASASGDGTVRIWDALTFEQRGLLDDSEAVSDPRSLQFSPDSRHLAWISKSPTNDYTCVLWQPLESDERQPMHLLSHPTLHTVPVNALAFDPHSMRLATAHGSQSSRTPEECVVRIWDVVSGAALAVLSGHARQVNDVVFSPGAGSLVLSAASDGTVRLWDAALGVLTVALDIIPGTSVLKACFSPDGEFIATATSNLKRGPVIVWRTRDGACMGLLAGHRLRVHHMAFSPNGEFLTTGDVQGVVRIHRTSSFIGD</sequence>
<dbReference type="InterPro" id="IPR001680">
    <property type="entry name" value="WD40_rpt"/>
</dbReference>
<dbReference type="PANTHER" id="PTHR19848">
    <property type="entry name" value="WD40 REPEAT PROTEIN"/>
    <property type="match status" value="1"/>
</dbReference>